<dbReference type="InterPro" id="IPR017896">
    <property type="entry name" value="4Fe4S_Fe-S-bd"/>
</dbReference>
<dbReference type="PROSITE" id="PS00198">
    <property type="entry name" value="4FE4S_FER_1"/>
    <property type="match status" value="2"/>
</dbReference>
<protein>
    <submittedName>
        <fullName evidence="5">4Fe-4S binding protein</fullName>
    </submittedName>
</protein>
<dbReference type="Gene3D" id="3.30.70.20">
    <property type="match status" value="1"/>
</dbReference>
<gene>
    <name evidence="5" type="ORF">H6A31_05550</name>
</gene>
<evidence type="ECO:0000256" key="3">
    <source>
        <dbReference type="ARBA" id="ARBA00023014"/>
    </source>
</evidence>
<keyword evidence="2" id="KW-0408">Iron</keyword>
<dbReference type="SUPFAM" id="SSF54862">
    <property type="entry name" value="4Fe-4S ferredoxins"/>
    <property type="match status" value="1"/>
</dbReference>
<accession>A0ABS2EU06</accession>
<sequence>MIFYFSGTGNSEWVARQLGQLLQDSVYKLTDLLNGKPDFPQPSDGRLGFVFPVYSWGSPPVVLEALARLEWKGVPDYLYFVCTCGDDTGKTAQVFARAAARRGWRCKAGFSVIMPNTYVCMSGFDVDEPELAARKLKLAPSRVEDVSRRIARREEGFDCHEGSVPWLKTYVVRPMFNRFMIRPKKFYASEECISCGLCAKSCPLENIRMVEGQPQWGSRCAMCQACYHHCPKHAVCYGKLTQKKGQYLNSLLK</sequence>
<dbReference type="NCBIfam" id="NF038196">
    <property type="entry name" value="ferrodoxin_EFR1"/>
    <property type="match status" value="1"/>
</dbReference>
<dbReference type="Pfam" id="PF13187">
    <property type="entry name" value="Fer4_9"/>
    <property type="match status" value="1"/>
</dbReference>
<feature type="domain" description="4Fe-4S ferredoxin-type" evidence="4">
    <location>
        <begin position="183"/>
        <end position="212"/>
    </location>
</feature>
<dbReference type="InterPro" id="IPR029039">
    <property type="entry name" value="Flavoprotein-like_sf"/>
</dbReference>
<dbReference type="InterPro" id="IPR017900">
    <property type="entry name" value="4Fe4S_Fe_S_CS"/>
</dbReference>
<evidence type="ECO:0000256" key="2">
    <source>
        <dbReference type="ARBA" id="ARBA00023004"/>
    </source>
</evidence>
<keyword evidence="6" id="KW-1185">Reference proteome</keyword>
<proteinExistence type="predicted"/>
<evidence type="ECO:0000256" key="1">
    <source>
        <dbReference type="ARBA" id="ARBA00022723"/>
    </source>
</evidence>
<keyword evidence="1" id="KW-0479">Metal-binding</keyword>
<name>A0ABS2EU06_9BACE</name>
<comment type="caution">
    <text evidence="5">The sequence shown here is derived from an EMBL/GenBank/DDBJ whole genome shotgun (WGS) entry which is preliminary data.</text>
</comment>
<evidence type="ECO:0000313" key="5">
    <source>
        <dbReference type="EMBL" id="MBM6758150.1"/>
    </source>
</evidence>
<keyword evidence="3" id="KW-0411">Iron-sulfur</keyword>
<dbReference type="InterPro" id="IPR047964">
    <property type="entry name" value="EFR1-like"/>
</dbReference>
<organism evidence="5 6">
    <name type="scientific">Bacteroides mediterraneensis</name>
    <dbReference type="NCBI Taxonomy" id="1841856"/>
    <lineage>
        <taxon>Bacteria</taxon>
        <taxon>Pseudomonadati</taxon>
        <taxon>Bacteroidota</taxon>
        <taxon>Bacteroidia</taxon>
        <taxon>Bacteroidales</taxon>
        <taxon>Bacteroidaceae</taxon>
        <taxon>Bacteroides</taxon>
    </lineage>
</organism>
<evidence type="ECO:0000313" key="6">
    <source>
        <dbReference type="Proteomes" id="UP000703295"/>
    </source>
</evidence>
<dbReference type="EMBL" id="JACJJW010000010">
    <property type="protein sequence ID" value="MBM6758150.1"/>
    <property type="molecule type" value="Genomic_DNA"/>
</dbReference>
<evidence type="ECO:0000259" key="4">
    <source>
        <dbReference type="PROSITE" id="PS51379"/>
    </source>
</evidence>
<dbReference type="RefSeq" id="WP_204475379.1">
    <property type="nucleotide sequence ID" value="NZ_JACJJW010000010.1"/>
</dbReference>
<dbReference type="Proteomes" id="UP000703295">
    <property type="component" value="Unassembled WGS sequence"/>
</dbReference>
<dbReference type="Gene3D" id="3.40.50.360">
    <property type="match status" value="1"/>
</dbReference>
<dbReference type="PROSITE" id="PS51379">
    <property type="entry name" value="4FE4S_FER_2"/>
    <property type="match status" value="1"/>
</dbReference>
<dbReference type="SUPFAM" id="SSF52218">
    <property type="entry name" value="Flavoproteins"/>
    <property type="match status" value="1"/>
</dbReference>
<reference evidence="5 6" key="1">
    <citation type="journal article" date="2021" name="Sci. Rep.">
        <title>The distribution of antibiotic resistance genes in chicken gut microbiota commensals.</title>
        <authorList>
            <person name="Juricova H."/>
            <person name="Matiasovicova J."/>
            <person name="Kubasova T."/>
            <person name="Cejkova D."/>
            <person name="Rychlik I."/>
        </authorList>
    </citation>
    <scope>NUCLEOTIDE SEQUENCE [LARGE SCALE GENOMIC DNA]</scope>
    <source>
        <strain evidence="5 6">An801</strain>
    </source>
</reference>